<evidence type="ECO:0000256" key="1">
    <source>
        <dbReference type="ARBA" id="ARBA00007692"/>
    </source>
</evidence>
<dbReference type="AlphaFoldDB" id="A0AAV3RCS4"/>
<keyword evidence="2" id="KW-0804">Transcription</keyword>
<reference evidence="4 5" key="1">
    <citation type="submission" date="2024-01" db="EMBL/GenBank/DDBJ databases">
        <title>The complete chloroplast genome sequence of Lithospermum erythrorhizon: insights into the phylogenetic relationship among Boraginaceae species and the maternal lineages of purple gromwells.</title>
        <authorList>
            <person name="Okada T."/>
            <person name="Watanabe K."/>
        </authorList>
    </citation>
    <scope>NUCLEOTIDE SEQUENCE [LARGE SCALE GENOMIC DNA]</scope>
</reference>
<proteinExistence type="inferred from homology"/>
<dbReference type="InterPro" id="IPR003690">
    <property type="entry name" value="MTERF"/>
</dbReference>
<accession>A0AAV3RCS4</accession>
<sequence length="508" mass="57690">MGVPISMSINHTLSFPSFSSSQSSCIHSSIASFSTNLHCWYSNLLLINLPRQKIQLLKWHCSTLSIINNSTTSMSVSTNPSEIMLFSIFQEIGFNEKETEALLRSNAPLRFIPIKSIRERIHSLQSVGVSGLALSRLIVKRSEVLTAVEIGLLLEFLDSENDLCLRGKVEVKQIERLLSVAEPIFLSGFERKVRMLIDQGIPREKLVHVLNNTNLIKALCLKPVEEIERMFAYVNRFGGADLILRRPALLAYDLDTQMIPRIGFLYELSGRDESSTSTVLRKLPFVLAYSVDHLKDHVDFLKSFAGLTEEEIFRVVLVYPNLFSASRVRKLHPRIDFLKQCGLSSNDIWKFLIKAPLFLSLSFEENLGHKLVFLFKVGYENKTKELAMAVGAVTRTSCKNLQEVIGVYLHYGLTCDDILEMSKKHPQVLQYNHESLDEKMDYLIHEMNREVGEVLAFPAFLGYKLDGRIKHRYEAKKGILGEGMSLNKLLSVSVARFSVKSKKKKLET</sequence>
<organism evidence="4 5">
    <name type="scientific">Lithospermum erythrorhizon</name>
    <name type="common">Purple gromwell</name>
    <name type="synonym">Lithospermum officinale var. erythrorhizon</name>
    <dbReference type="NCBI Taxonomy" id="34254"/>
    <lineage>
        <taxon>Eukaryota</taxon>
        <taxon>Viridiplantae</taxon>
        <taxon>Streptophyta</taxon>
        <taxon>Embryophyta</taxon>
        <taxon>Tracheophyta</taxon>
        <taxon>Spermatophyta</taxon>
        <taxon>Magnoliopsida</taxon>
        <taxon>eudicotyledons</taxon>
        <taxon>Gunneridae</taxon>
        <taxon>Pentapetalae</taxon>
        <taxon>asterids</taxon>
        <taxon>lamiids</taxon>
        <taxon>Boraginales</taxon>
        <taxon>Boraginaceae</taxon>
        <taxon>Boraginoideae</taxon>
        <taxon>Lithospermeae</taxon>
        <taxon>Lithospermum</taxon>
    </lineage>
</organism>
<gene>
    <name evidence="4" type="ORF">LIER_27656</name>
</gene>
<evidence type="ECO:0000313" key="4">
    <source>
        <dbReference type="EMBL" id="GAA0174214.1"/>
    </source>
</evidence>
<keyword evidence="3" id="KW-0809">Transit peptide</keyword>
<dbReference type="Proteomes" id="UP001454036">
    <property type="component" value="Unassembled WGS sequence"/>
</dbReference>
<keyword evidence="5" id="KW-1185">Reference proteome</keyword>
<keyword evidence="2" id="KW-0806">Transcription termination</keyword>
<evidence type="ECO:0000256" key="2">
    <source>
        <dbReference type="ARBA" id="ARBA00022472"/>
    </source>
</evidence>
<dbReference type="PANTHER" id="PTHR13068:SF135">
    <property type="entry name" value="TRANSCRIPTION TERMINATION FACTOR MTERF8, CHLOROPLASTIC"/>
    <property type="match status" value="1"/>
</dbReference>
<comment type="similarity">
    <text evidence="1">Belongs to the mTERF family.</text>
</comment>
<dbReference type="Gene3D" id="1.25.70.10">
    <property type="entry name" value="Transcription termination factor 3, mitochondrial"/>
    <property type="match status" value="2"/>
</dbReference>
<dbReference type="GO" id="GO:0003676">
    <property type="term" value="F:nucleic acid binding"/>
    <property type="evidence" value="ECO:0007669"/>
    <property type="project" value="InterPro"/>
</dbReference>
<name>A0AAV3RCS4_LITER</name>
<evidence type="ECO:0008006" key="6">
    <source>
        <dbReference type="Google" id="ProtNLM"/>
    </source>
</evidence>
<keyword evidence="2" id="KW-0805">Transcription regulation</keyword>
<dbReference type="InterPro" id="IPR038538">
    <property type="entry name" value="MTERF_sf"/>
</dbReference>
<dbReference type="Pfam" id="PF02536">
    <property type="entry name" value="mTERF"/>
    <property type="match status" value="1"/>
</dbReference>
<evidence type="ECO:0000256" key="3">
    <source>
        <dbReference type="ARBA" id="ARBA00022946"/>
    </source>
</evidence>
<dbReference type="GO" id="GO:0006353">
    <property type="term" value="P:DNA-templated transcription termination"/>
    <property type="evidence" value="ECO:0007669"/>
    <property type="project" value="UniProtKB-KW"/>
</dbReference>
<dbReference type="EMBL" id="BAABME010008965">
    <property type="protein sequence ID" value="GAA0174214.1"/>
    <property type="molecule type" value="Genomic_DNA"/>
</dbReference>
<dbReference type="PANTHER" id="PTHR13068">
    <property type="entry name" value="CGI-12 PROTEIN-RELATED"/>
    <property type="match status" value="1"/>
</dbReference>
<comment type="caution">
    <text evidence="4">The sequence shown here is derived from an EMBL/GenBank/DDBJ whole genome shotgun (WGS) entry which is preliminary data.</text>
</comment>
<evidence type="ECO:0000313" key="5">
    <source>
        <dbReference type="Proteomes" id="UP001454036"/>
    </source>
</evidence>
<dbReference type="SMART" id="SM00733">
    <property type="entry name" value="Mterf"/>
    <property type="match status" value="6"/>
</dbReference>
<protein>
    <recommendedName>
        <fullName evidence="6">Transcription termination factor MTERF8, chloroplastic-like</fullName>
    </recommendedName>
</protein>